<proteinExistence type="predicted"/>
<comment type="subcellular location">
    <subcellularLocation>
        <location evidence="1">Membrane</location>
    </subcellularLocation>
</comment>
<dbReference type="CDD" id="cd08760">
    <property type="entry name" value="Cyt_b561_FRRS1_like"/>
    <property type="match status" value="1"/>
</dbReference>
<dbReference type="Proteomes" id="UP000028545">
    <property type="component" value="Unassembled WGS sequence"/>
</dbReference>
<evidence type="ECO:0000313" key="9">
    <source>
        <dbReference type="EMBL" id="KEZ43660.1"/>
    </source>
</evidence>
<dbReference type="SMART" id="SM00665">
    <property type="entry name" value="B561"/>
    <property type="match status" value="1"/>
</dbReference>
<dbReference type="PANTHER" id="PTHR47797:SF1">
    <property type="entry name" value="CYTOCHROME B561 DOMAIN-CONTAINING PROTEIN-RELATED"/>
    <property type="match status" value="1"/>
</dbReference>
<keyword evidence="4" id="KW-0249">Electron transport</keyword>
<dbReference type="GO" id="GO:0016020">
    <property type="term" value="C:membrane"/>
    <property type="evidence" value="ECO:0007669"/>
    <property type="project" value="UniProtKB-SubCell"/>
</dbReference>
<evidence type="ECO:0000256" key="4">
    <source>
        <dbReference type="ARBA" id="ARBA00022982"/>
    </source>
</evidence>
<keyword evidence="2" id="KW-0813">Transport</keyword>
<dbReference type="PROSITE" id="PS50939">
    <property type="entry name" value="CYTOCHROME_B561"/>
    <property type="match status" value="1"/>
</dbReference>
<dbReference type="Gene3D" id="1.20.120.1770">
    <property type="match status" value="1"/>
</dbReference>
<evidence type="ECO:0000256" key="1">
    <source>
        <dbReference type="ARBA" id="ARBA00004370"/>
    </source>
</evidence>
<dbReference type="VEuPathDB" id="FungiDB:SAPIO_CDS4267"/>
<evidence type="ECO:0000256" key="6">
    <source>
        <dbReference type="ARBA" id="ARBA00023136"/>
    </source>
</evidence>
<feature type="transmembrane region" description="Helical" evidence="7">
    <location>
        <begin position="130"/>
        <end position="150"/>
    </location>
</feature>
<keyword evidence="6 7" id="KW-0472">Membrane</keyword>
<evidence type="ECO:0000256" key="2">
    <source>
        <dbReference type="ARBA" id="ARBA00022448"/>
    </source>
</evidence>
<dbReference type="Pfam" id="PF10348">
    <property type="entry name" value="DUF2427"/>
    <property type="match status" value="1"/>
</dbReference>
<evidence type="ECO:0000256" key="7">
    <source>
        <dbReference type="SAM" id="Phobius"/>
    </source>
</evidence>
<name>A0A084G8J8_PSEDA</name>
<feature type="transmembrane region" description="Helical" evidence="7">
    <location>
        <begin position="29"/>
        <end position="48"/>
    </location>
</feature>
<keyword evidence="10" id="KW-1185">Reference proteome</keyword>
<feature type="transmembrane region" description="Helical" evidence="7">
    <location>
        <begin position="162"/>
        <end position="184"/>
    </location>
</feature>
<evidence type="ECO:0000313" key="10">
    <source>
        <dbReference type="Proteomes" id="UP000028545"/>
    </source>
</evidence>
<dbReference type="EMBL" id="JOWA01000091">
    <property type="protein sequence ID" value="KEZ43660.1"/>
    <property type="molecule type" value="Genomic_DNA"/>
</dbReference>
<evidence type="ECO:0000256" key="3">
    <source>
        <dbReference type="ARBA" id="ARBA00022692"/>
    </source>
</evidence>
<evidence type="ECO:0000259" key="8">
    <source>
        <dbReference type="PROSITE" id="PS50939"/>
    </source>
</evidence>
<keyword evidence="3 7" id="KW-0812">Transmembrane</keyword>
<dbReference type="OrthoDB" id="19261at2759"/>
<feature type="transmembrane region" description="Helical" evidence="7">
    <location>
        <begin position="91"/>
        <end position="110"/>
    </location>
</feature>
<dbReference type="RefSeq" id="XP_016643459.1">
    <property type="nucleotide sequence ID" value="XM_016786857.1"/>
</dbReference>
<feature type="transmembrane region" description="Helical" evidence="7">
    <location>
        <begin position="60"/>
        <end position="79"/>
    </location>
</feature>
<organism evidence="9 10">
    <name type="scientific">Pseudallescheria apiosperma</name>
    <name type="common">Scedosporium apiospermum</name>
    <dbReference type="NCBI Taxonomy" id="563466"/>
    <lineage>
        <taxon>Eukaryota</taxon>
        <taxon>Fungi</taxon>
        <taxon>Dikarya</taxon>
        <taxon>Ascomycota</taxon>
        <taxon>Pezizomycotina</taxon>
        <taxon>Sordariomycetes</taxon>
        <taxon>Hypocreomycetidae</taxon>
        <taxon>Microascales</taxon>
        <taxon>Microascaceae</taxon>
        <taxon>Scedosporium</taxon>
    </lineage>
</organism>
<dbReference type="AlphaFoldDB" id="A0A084G8J8"/>
<protein>
    <recommendedName>
        <fullName evidence="8">Cytochrome b561 domain-containing protein</fullName>
    </recommendedName>
</protein>
<feature type="domain" description="Cytochrome b561" evidence="8">
    <location>
        <begin position="1"/>
        <end position="187"/>
    </location>
</feature>
<dbReference type="GeneID" id="27723339"/>
<dbReference type="PANTHER" id="PTHR47797">
    <property type="entry name" value="DEHYDROGENASE, PUTATIVE (AFU_ORTHOLOGUE AFUA_8G05805)-RELATED"/>
    <property type="match status" value="1"/>
</dbReference>
<gene>
    <name evidence="9" type="ORF">SAPIO_CDS4267</name>
</gene>
<accession>A0A084G8J8</accession>
<evidence type="ECO:0000256" key="5">
    <source>
        <dbReference type="ARBA" id="ARBA00022989"/>
    </source>
</evidence>
<dbReference type="InterPro" id="IPR018825">
    <property type="entry name" value="DUF2427"/>
</dbReference>
<dbReference type="InterPro" id="IPR006593">
    <property type="entry name" value="Cyt_b561/ferric_Rdtase_TM"/>
</dbReference>
<dbReference type="HOGENOM" id="CLU_994512_0_0_1"/>
<keyword evidence="5 7" id="KW-1133">Transmembrane helix</keyword>
<sequence length="280" mass="30727">MSIQSLGNPNIIYEDLPKVPSLAKAHGSLMGLAFVVIFPIGAVLIRVVRTKNAIWIHTTCQFVGWVLMIGGLACGIKMGKILDRLHNNTHTILGTVVVALMLLQPFLGYIHHRRYLSTQKRTVWTHFHVWYGRVLILLGIVNGGLGLKLSSDSPAYSRAGTIGYSVLAGIMGAVVIGLVILGGVKTVRQKKSDGTDILEMMLLADAICIGPDNVTSGLVVYPKRIAAHVQTELPFMLTGKLNDLVSRIKRNQFFEPIWDDLDGMLNAELYTDRSAEIVDK</sequence>
<reference evidence="9 10" key="1">
    <citation type="journal article" date="2014" name="Genome Announc.">
        <title>Draft genome sequence of the pathogenic fungus Scedosporium apiospermum.</title>
        <authorList>
            <person name="Vandeputte P."/>
            <person name="Ghamrawi S."/>
            <person name="Rechenmann M."/>
            <person name="Iltis A."/>
            <person name="Giraud S."/>
            <person name="Fleury M."/>
            <person name="Thornton C."/>
            <person name="Delhaes L."/>
            <person name="Meyer W."/>
            <person name="Papon N."/>
            <person name="Bouchara J.P."/>
        </authorList>
    </citation>
    <scope>NUCLEOTIDE SEQUENCE [LARGE SCALE GENOMIC DNA]</scope>
    <source>
        <strain evidence="9 10">IHEM 14462</strain>
    </source>
</reference>
<dbReference type="KEGG" id="sapo:SAPIO_CDS4267"/>
<comment type="caution">
    <text evidence="9">The sequence shown here is derived from an EMBL/GenBank/DDBJ whole genome shotgun (WGS) entry which is preliminary data.</text>
</comment>